<protein>
    <submittedName>
        <fullName evidence="3">Rep protein</fullName>
    </submittedName>
</protein>
<feature type="domain" description="Replication-associated protein ORF2/G2P" evidence="1">
    <location>
        <begin position="82"/>
        <end position="199"/>
    </location>
</feature>
<proteinExistence type="predicted"/>
<evidence type="ECO:0000259" key="1">
    <source>
        <dbReference type="Pfam" id="PF23343"/>
    </source>
</evidence>
<accession>A0A0N4ZL42</accession>
<sequence>MSFRSSGVMYYEVNADHRNRLLRSSAFQENAIKLEKRERYKGYVTDGVKKRMKKCITLLLQSTPYKYKTNPVTGRTMAHKVSFITLTTPTHEKSLDAKYCHKNLLEPFLRILRAKHNLKSYIWKVELQENGQVHYHLTGDTVIHHRELRNIWNGLLDKNSMLQEFEKRYGHKEPNSTDIHNVYKVRNLEAYLVKYICKEYQNETKLNAKIWDCSQNIKQADYFKFQLDTVSHQIIRKLQETQQVITNYFEKAIFFDFKTNDYYSFFKESIINDFFKYLQNIQSWNTISHSIKSTLKQKLLEPMKSLLIKGTQWKSQQLQLIYPCYTI</sequence>
<dbReference type="InterPro" id="IPR056906">
    <property type="entry name" value="ORF2/G2P_dom"/>
</dbReference>
<dbReference type="Pfam" id="PF23343">
    <property type="entry name" value="REP_ORF2-G2P"/>
    <property type="match status" value="1"/>
</dbReference>
<reference evidence="3" key="1">
    <citation type="submission" date="2017-02" db="UniProtKB">
        <authorList>
            <consortium name="WormBaseParasite"/>
        </authorList>
    </citation>
    <scope>IDENTIFICATION</scope>
</reference>
<dbReference type="AlphaFoldDB" id="A0A0N4ZL42"/>
<keyword evidence="2" id="KW-1185">Reference proteome</keyword>
<dbReference type="Proteomes" id="UP000038045">
    <property type="component" value="Unplaced"/>
</dbReference>
<evidence type="ECO:0000313" key="2">
    <source>
        <dbReference type="Proteomes" id="UP000038045"/>
    </source>
</evidence>
<organism evidence="2 3">
    <name type="scientific">Parastrongyloides trichosuri</name>
    <name type="common">Possum-specific nematode worm</name>
    <dbReference type="NCBI Taxonomy" id="131310"/>
    <lineage>
        <taxon>Eukaryota</taxon>
        <taxon>Metazoa</taxon>
        <taxon>Ecdysozoa</taxon>
        <taxon>Nematoda</taxon>
        <taxon>Chromadorea</taxon>
        <taxon>Rhabditida</taxon>
        <taxon>Tylenchina</taxon>
        <taxon>Panagrolaimomorpha</taxon>
        <taxon>Strongyloidoidea</taxon>
        <taxon>Strongyloididae</taxon>
        <taxon>Parastrongyloides</taxon>
    </lineage>
</organism>
<evidence type="ECO:0000313" key="3">
    <source>
        <dbReference type="WBParaSite" id="PTRK_0000887600.1"/>
    </source>
</evidence>
<name>A0A0N4ZL42_PARTI</name>
<dbReference type="WBParaSite" id="PTRK_0000887600.1">
    <property type="protein sequence ID" value="PTRK_0000887600.1"/>
    <property type="gene ID" value="PTRK_0000887600"/>
</dbReference>